<reference evidence="2" key="1">
    <citation type="submission" date="2023-03" db="EMBL/GenBank/DDBJ databases">
        <title>Massive genome expansion in bonnet fungi (Mycena s.s.) driven by repeated elements and novel gene families across ecological guilds.</title>
        <authorList>
            <consortium name="Lawrence Berkeley National Laboratory"/>
            <person name="Harder C.B."/>
            <person name="Miyauchi S."/>
            <person name="Viragh M."/>
            <person name="Kuo A."/>
            <person name="Thoen E."/>
            <person name="Andreopoulos B."/>
            <person name="Lu D."/>
            <person name="Skrede I."/>
            <person name="Drula E."/>
            <person name="Henrissat B."/>
            <person name="Morin E."/>
            <person name="Kohler A."/>
            <person name="Barry K."/>
            <person name="LaButti K."/>
            <person name="Morin E."/>
            <person name="Salamov A."/>
            <person name="Lipzen A."/>
            <person name="Mereny Z."/>
            <person name="Hegedus B."/>
            <person name="Baldrian P."/>
            <person name="Stursova M."/>
            <person name="Weitz H."/>
            <person name="Taylor A."/>
            <person name="Grigoriev I.V."/>
            <person name="Nagy L.G."/>
            <person name="Martin F."/>
            <person name="Kauserud H."/>
        </authorList>
    </citation>
    <scope>NUCLEOTIDE SEQUENCE</scope>
    <source>
        <strain evidence="2">CBHHK002</strain>
    </source>
</reference>
<name>A0AAD7EMD8_9AGAR</name>
<proteinExistence type="predicted"/>
<evidence type="ECO:0000256" key="1">
    <source>
        <dbReference type="SAM" id="MobiDB-lite"/>
    </source>
</evidence>
<accession>A0AAD7EMD8</accession>
<organism evidence="2 3">
    <name type="scientific">Mycena albidolilacea</name>
    <dbReference type="NCBI Taxonomy" id="1033008"/>
    <lineage>
        <taxon>Eukaryota</taxon>
        <taxon>Fungi</taxon>
        <taxon>Dikarya</taxon>
        <taxon>Basidiomycota</taxon>
        <taxon>Agaricomycotina</taxon>
        <taxon>Agaricomycetes</taxon>
        <taxon>Agaricomycetidae</taxon>
        <taxon>Agaricales</taxon>
        <taxon>Marasmiineae</taxon>
        <taxon>Mycenaceae</taxon>
        <taxon>Mycena</taxon>
    </lineage>
</organism>
<feature type="compositionally biased region" description="Basic residues" evidence="1">
    <location>
        <begin position="305"/>
        <end position="316"/>
    </location>
</feature>
<feature type="region of interest" description="Disordered" evidence="1">
    <location>
        <begin position="225"/>
        <end position="352"/>
    </location>
</feature>
<dbReference type="Proteomes" id="UP001218218">
    <property type="component" value="Unassembled WGS sequence"/>
</dbReference>
<comment type="caution">
    <text evidence="2">The sequence shown here is derived from an EMBL/GenBank/DDBJ whole genome shotgun (WGS) entry which is preliminary data.</text>
</comment>
<keyword evidence="3" id="KW-1185">Reference proteome</keyword>
<dbReference type="AlphaFoldDB" id="A0AAD7EMD8"/>
<sequence length="352" mass="39227">MRDYLSARAYDFLESLRHKIMDEKKYKWKSNAEWKYLLRSSAKGVWALAHVPSQSDFDEMDDVLSCSFPLDWSEVSDPNAETVWLPYIDLRSTVSKDPSSRSPFSRHDRIVGRLDSSTSEARNVQLQDQNTNQPCIAETVASWTKIAMNYNNYIKAIMEGKNLGLLGWLRDVDFKQMSKQSAISPFHTLHDALKTRTCRWAVLSANQKKQLLAEFKEMVDDGKVTEKAAKPQGKGKSTQPASDDNDKEGAVEEEEEEDTSQARETVWGGSIGGATPEAACPAPTVKAKSGKHKCLNDNDDNAPAAKKKSASARKCGHPADEENNAPAAKKQKASDPSRRTSRVGHGFFIKLD</sequence>
<evidence type="ECO:0000313" key="2">
    <source>
        <dbReference type="EMBL" id="KAJ7334762.1"/>
    </source>
</evidence>
<dbReference type="EMBL" id="JARIHO010000032">
    <property type="protein sequence ID" value="KAJ7334762.1"/>
    <property type="molecule type" value="Genomic_DNA"/>
</dbReference>
<protein>
    <submittedName>
        <fullName evidence="2">Uncharacterized protein</fullName>
    </submittedName>
</protein>
<evidence type="ECO:0000313" key="3">
    <source>
        <dbReference type="Proteomes" id="UP001218218"/>
    </source>
</evidence>
<gene>
    <name evidence="2" type="ORF">DFH08DRAFT_813810</name>
</gene>
<feature type="compositionally biased region" description="Acidic residues" evidence="1">
    <location>
        <begin position="243"/>
        <end position="259"/>
    </location>
</feature>